<dbReference type="InterPro" id="IPR013534">
    <property type="entry name" value="Starch_synth_cat_dom"/>
</dbReference>
<evidence type="ECO:0000256" key="5">
    <source>
        <dbReference type="ARBA" id="ARBA00022679"/>
    </source>
</evidence>
<dbReference type="PANTHER" id="PTHR46083:SF3">
    <property type="entry name" value="UDP-GLYCOSYLTRANSFERASE SUPERFAMILY PROTEIN"/>
    <property type="match status" value="1"/>
</dbReference>
<keyword evidence="9" id="KW-1185">Reference proteome</keyword>
<dbReference type="GO" id="GO:0019252">
    <property type="term" value="P:starch biosynthetic process"/>
    <property type="evidence" value="ECO:0007669"/>
    <property type="project" value="UniProtKB-UniPathway"/>
</dbReference>
<comment type="catalytic activity">
    <reaction evidence="1">
        <text>[(1-&gt;4)-alpha-D-glucosyl](n) + ADP-alpha-D-glucose = [(1-&gt;4)-alpha-D-glucosyl](n+1) + ADP + H(+)</text>
        <dbReference type="Rhea" id="RHEA:18189"/>
        <dbReference type="Rhea" id="RHEA-COMP:9584"/>
        <dbReference type="Rhea" id="RHEA-COMP:9587"/>
        <dbReference type="ChEBI" id="CHEBI:15378"/>
        <dbReference type="ChEBI" id="CHEBI:15444"/>
        <dbReference type="ChEBI" id="CHEBI:57498"/>
        <dbReference type="ChEBI" id="CHEBI:456216"/>
        <dbReference type="EC" id="2.4.1.21"/>
    </reaction>
</comment>
<sequence length="148" mass="16749">RFAYFSRASLEYIVKSRKMPDVIHIHNWQTSLVGPLFWDVFVNEGLERTRIVLTCQGLESQRLEEPGKLALCGLDPSSLFRPDRLQDNDKPHLVNILKGGVVYSNRVILMSSFLSKGEIIDGYGHGLEHTLATHRHKLMIAPHGLDSS</sequence>
<comment type="caution">
    <text evidence="8">The sequence shown here is derived from an EMBL/GenBank/DDBJ whole genome shotgun (WGS) entry which is preliminary data.</text>
</comment>
<evidence type="ECO:0000256" key="3">
    <source>
        <dbReference type="ARBA" id="ARBA00012588"/>
    </source>
</evidence>
<dbReference type="EMBL" id="AUSU01004480">
    <property type="protein sequence ID" value="EPS65012.1"/>
    <property type="molecule type" value="Genomic_DNA"/>
</dbReference>
<dbReference type="AlphaFoldDB" id="S8DYH4"/>
<keyword evidence="4" id="KW-0328">Glycosyltransferase</keyword>
<proteinExistence type="predicted"/>
<evidence type="ECO:0000313" key="9">
    <source>
        <dbReference type="Proteomes" id="UP000015453"/>
    </source>
</evidence>
<organism evidence="8 9">
    <name type="scientific">Genlisea aurea</name>
    <dbReference type="NCBI Taxonomy" id="192259"/>
    <lineage>
        <taxon>Eukaryota</taxon>
        <taxon>Viridiplantae</taxon>
        <taxon>Streptophyta</taxon>
        <taxon>Embryophyta</taxon>
        <taxon>Tracheophyta</taxon>
        <taxon>Spermatophyta</taxon>
        <taxon>Magnoliopsida</taxon>
        <taxon>eudicotyledons</taxon>
        <taxon>Gunneridae</taxon>
        <taxon>Pentapetalae</taxon>
        <taxon>asterids</taxon>
        <taxon>lamiids</taxon>
        <taxon>Lamiales</taxon>
        <taxon>Lentibulariaceae</taxon>
        <taxon>Genlisea</taxon>
    </lineage>
</organism>
<dbReference type="SUPFAM" id="SSF53756">
    <property type="entry name" value="UDP-Glycosyltransferase/glycogen phosphorylase"/>
    <property type="match status" value="1"/>
</dbReference>
<accession>S8DYH4</accession>
<dbReference type="EC" id="2.4.1.21" evidence="3"/>
<evidence type="ECO:0000259" key="7">
    <source>
        <dbReference type="Pfam" id="PF08323"/>
    </source>
</evidence>
<keyword evidence="5" id="KW-0808">Transferase</keyword>
<evidence type="ECO:0000313" key="8">
    <source>
        <dbReference type="EMBL" id="EPS65012.1"/>
    </source>
</evidence>
<protein>
    <recommendedName>
        <fullName evidence="3">starch synthase</fullName>
        <ecNumber evidence="3">2.4.1.21</ecNumber>
    </recommendedName>
</protein>
<keyword evidence="6" id="KW-0750">Starch biosynthesis</keyword>
<dbReference type="GO" id="GO:0009011">
    <property type="term" value="F:alpha-1,4-glucan glucosyltransferase (ADP-glucose donor) activity"/>
    <property type="evidence" value="ECO:0007669"/>
    <property type="project" value="UniProtKB-EC"/>
</dbReference>
<dbReference type="Proteomes" id="UP000015453">
    <property type="component" value="Unassembled WGS sequence"/>
</dbReference>
<evidence type="ECO:0000256" key="1">
    <source>
        <dbReference type="ARBA" id="ARBA00001478"/>
    </source>
</evidence>
<dbReference type="PANTHER" id="PTHR46083">
    <property type="match status" value="1"/>
</dbReference>
<dbReference type="Gene3D" id="3.40.50.2000">
    <property type="entry name" value="Glycogen Phosphorylase B"/>
    <property type="match status" value="1"/>
</dbReference>
<dbReference type="Pfam" id="PF08323">
    <property type="entry name" value="Glyco_transf_5"/>
    <property type="match status" value="1"/>
</dbReference>
<dbReference type="OrthoDB" id="2018403at2759"/>
<reference evidence="8 9" key="1">
    <citation type="journal article" date="2013" name="BMC Genomics">
        <title>The miniature genome of a carnivorous plant Genlisea aurea contains a low number of genes and short non-coding sequences.</title>
        <authorList>
            <person name="Leushkin E.V."/>
            <person name="Sutormin R.A."/>
            <person name="Nabieva E.R."/>
            <person name="Penin A.A."/>
            <person name="Kondrashov A.S."/>
            <person name="Logacheva M.D."/>
        </authorList>
    </citation>
    <scope>NUCLEOTIDE SEQUENCE [LARGE SCALE GENOMIC DNA]</scope>
</reference>
<dbReference type="UniPathway" id="UPA00152"/>
<evidence type="ECO:0000256" key="2">
    <source>
        <dbReference type="ARBA" id="ARBA00004727"/>
    </source>
</evidence>
<feature type="non-terminal residue" evidence="8">
    <location>
        <position position="1"/>
    </location>
</feature>
<name>S8DYH4_9LAMI</name>
<feature type="domain" description="Starch synthase catalytic" evidence="7">
    <location>
        <begin position="1"/>
        <end position="132"/>
    </location>
</feature>
<evidence type="ECO:0000256" key="4">
    <source>
        <dbReference type="ARBA" id="ARBA00022676"/>
    </source>
</evidence>
<comment type="pathway">
    <text evidence="2">Glycan biosynthesis; starch biosynthesis.</text>
</comment>
<feature type="non-terminal residue" evidence="8">
    <location>
        <position position="148"/>
    </location>
</feature>
<gene>
    <name evidence="8" type="ORF">M569_09766</name>
</gene>
<evidence type="ECO:0000256" key="6">
    <source>
        <dbReference type="ARBA" id="ARBA00022922"/>
    </source>
</evidence>